<dbReference type="EMBL" id="CP016619">
    <property type="protein sequence ID" value="ANY84238.1"/>
    <property type="molecule type" value="Genomic_DNA"/>
</dbReference>
<protein>
    <submittedName>
        <fullName evidence="1">Uncharacterized protein</fullName>
    </submittedName>
</protein>
<geneLocation type="plasmid" evidence="2">
    <name>unnamed2</name>
</geneLocation>
<reference evidence="1" key="1">
    <citation type="submission" date="2016-07" db="EMBL/GenBank/DDBJ databases">
        <title>Microvirga ossetica sp. nov. a new species of rhizobia isolated from root nodules of the legume species Vicia alpestris Steven originated from North Ossetia region in the Caucasus.</title>
        <authorList>
            <person name="Safronova V.I."/>
            <person name="Kuznetsova I.G."/>
            <person name="Sazanova A.L."/>
            <person name="Belimov A."/>
            <person name="Andronov E."/>
            <person name="Osledkin Y.S."/>
            <person name="Onishchuk O.P."/>
            <person name="Kurchak O.N."/>
            <person name="Shaposhnikov A.I."/>
            <person name="Willems A."/>
            <person name="Tikhonovich I.A."/>
        </authorList>
    </citation>
    <scope>NUCLEOTIDE SEQUENCE [LARGE SCALE GENOMIC DNA]</scope>
    <source>
        <strain evidence="1">V5/3M</strain>
        <plasmid evidence="2">unnamed2</plasmid>
    </source>
</reference>
<name>A0A1B2EBV8_9HYPH</name>
<sequence length="78" mass="8571">MALAEVVQVLMGNEPHPALGEGTDAAVQHLQVQTCLWHQVESHLTLHKGRILLDRAALSQSLVLPHARDFSRLSQGSR</sequence>
<dbReference type="AlphaFoldDB" id="A0A1B2EBV8"/>
<organism evidence="1">
    <name type="scientific">Microvirga ossetica</name>
    <dbReference type="NCBI Taxonomy" id="1882682"/>
    <lineage>
        <taxon>Bacteria</taxon>
        <taxon>Pseudomonadati</taxon>
        <taxon>Pseudomonadota</taxon>
        <taxon>Alphaproteobacteria</taxon>
        <taxon>Hyphomicrobiales</taxon>
        <taxon>Methylobacteriaceae</taxon>
        <taxon>Microvirga</taxon>
    </lineage>
</organism>
<gene>
    <name evidence="1" type="ORF">BB934_03720</name>
    <name evidence="2" type="ORF">BB934_39095</name>
</gene>
<dbReference type="EMBL" id="CP016616">
    <property type="protein sequence ID" value="ANY77439.1"/>
    <property type="molecule type" value="Genomic_DNA"/>
</dbReference>
<proteinExistence type="predicted"/>
<dbReference type="KEGG" id="moc:BB934_39095"/>
<dbReference type="KEGG" id="moc:BB934_03720"/>
<keyword evidence="2" id="KW-0614">Plasmid</keyword>
<evidence type="ECO:0000313" key="2">
    <source>
        <dbReference type="EMBL" id="ANY84238.1"/>
    </source>
</evidence>
<evidence type="ECO:0000313" key="1">
    <source>
        <dbReference type="EMBL" id="ANY77439.1"/>
    </source>
</evidence>
<accession>A0A1B2EBV8</accession>